<dbReference type="NCBIfam" id="TIGR00589">
    <property type="entry name" value="ogt"/>
    <property type="match status" value="1"/>
</dbReference>
<evidence type="ECO:0000256" key="2">
    <source>
        <dbReference type="ARBA" id="ARBA00008711"/>
    </source>
</evidence>
<dbReference type="SUPFAM" id="SSF46767">
    <property type="entry name" value="Methylated DNA-protein cysteine methyltransferase, C-terminal domain"/>
    <property type="match status" value="1"/>
</dbReference>
<evidence type="ECO:0000256" key="7">
    <source>
        <dbReference type="ARBA" id="ARBA00023204"/>
    </source>
</evidence>
<comment type="caution">
    <text evidence="10">The sequence shown here is derived from an EMBL/GenBank/DDBJ whole genome shotgun (WGS) entry which is preliminary data.</text>
</comment>
<keyword evidence="5 10" id="KW-0808">Transferase</keyword>
<accession>A0A061JIE9</accession>
<dbReference type="PROSITE" id="PS00374">
    <property type="entry name" value="MGMT"/>
    <property type="match status" value="1"/>
</dbReference>
<evidence type="ECO:0000313" key="11">
    <source>
        <dbReference type="Proteomes" id="UP000026922"/>
    </source>
</evidence>
<dbReference type="SUPFAM" id="SSF53155">
    <property type="entry name" value="Methylated DNA-protein cysteine methyltransferase domain"/>
    <property type="match status" value="1"/>
</dbReference>
<dbReference type="AlphaFoldDB" id="A0A061JIE9"/>
<evidence type="ECO:0000256" key="4">
    <source>
        <dbReference type="ARBA" id="ARBA00022603"/>
    </source>
</evidence>
<dbReference type="GO" id="GO:0006281">
    <property type="term" value="P:DNA repair"/>
    <property type="evidence" value="ECO:0007669"/>
    <property type="project" value="UniProtKB-KW"/>
</dbReference>
<evidence type="ECO:0000256" key="1">
    <source>
        <dbReference type="ARBA" id="ARBA00001286"/>
    </source>
</evidence>
<evidence type="ECO:0000256" key="5">
    <source>
        <dbReference type="ARBA" id="ARBA00022679"/>
    </source>
</evidence>
<dbReference type="RefSeq" id="WP_006299713.1">
    <property type="nucleotide sequence ID" value="NZ_ARPM03000051.1"/>
</dbReference>
<dbReference type="InterPro" id="IPR036388">
    <property type="entry name" value="WH-like_DNA-bd_sf"/>
</dbReference>
<evidence type="ECO:0000259" key="9">
    <source>
        <dbReference type="Pfam" id="PF01035"/>
    </source>
</evidence>
<dbReference type="EC" id="2.1.1.63" evidence="3"/>
<dbReference type="InterPro" id="IPR036631">
    <property type="entry name" value="MGMT_N_sf"/>
</dbReference>
<evidence type="ECO:0000256" key="3">
    <source>
        <dbReference type="ARBA" id="ARBA00011918"/>
    </source>
</evidence>
<feature type="domain" description="Methylated-DNA-[protein]-cysteine S-methyltransferase DNA binding" evidence="9">
    <location>
        <begin position="111"/>
        <end position="189"/>
    </location>
</feature>
<keyword evidence="6" id="KW-0227">DNA damage</keyword>
<dbReference type="CDD" id="cd06445">
    <property type="entry name" value="ATase"/>
    <property type="match status" value="1"/>
</dbReference>
<organism evidence="10 11">
    <name type="scientific">Holospora undulata HU1</name>
    <dbReference type="NCBI Taxonomy" id="1321371"/>
    <lineage>
        <taxon>Bacteria</taxon>
        <taxon>Pseudomonadati</taxon>
        <taxon>Pseudomonadota</taxon>
        <taxon>Alphaproteobacteria</taxon>
        <taxon>Holosporales</taxon>
        <taxon>Holosporaceae</taxon>
        <taxon>Holospora</taxon>
    </lineage>
</organism>
<dbReference type="Proteomes" id="UP000026922">
    <property type="component" value="Unassembled WGS sequence"/>
</dbReference>
<evidence type="ECO:0000256" key="8">
    <source>
        <dbReference type="ARBA" id="ARBA00049348"/>
    </source>
</evidence>
<dbReference type="EMBL" id="ARPM03000051">
    <property type="protein sequence ID" value="ETZ05427.1"/>
    <property type="molecule type" value="Genomic_DNA"/>
</dbReference>
<gene>
    <name evidence="10" type="ORF">K737_300135</name>
</gene>
<comment type="catalytic activity">
    <reaction evidence="8">
        <text>a 6-O-methyl-2'-deoxyguanosine in DNA + L-cysteinyl-[protein] = S-methyl-L-cysteinyl-[protein] + a 2'-deoxyguanosine in DNA</text>
        <dbReference type="Rhea" id="RHEA:24000"/>
        <dbReference type="Rhea" id="RHEA-COMP:10131"/>
        <dbReference type="Rhea" id="RHEA-COMP:10132"/>
        <dbReference type="Rhea" id="RHEA-COMP:11367"/>
        <dbReference type="Rhea" id="RHEA-COMP:11368"/>
        <dbReference type="ChEBI" id="CHEBI:29950"/>
        <dbReference type="ChEBI" id="CHEBI:82612"/>
        <dbReference type="ChEBI" id="CHEBI:85445"/>
        <dbReference type="ChEBI" id="CHEBI:85448"/>
        <dbReference type="EC" id="2.1.1.63"/>
    </reaction>
</comment>
<dbReference type="InterPro" id="IPR036217">
    <property type="entry name" value="MethylDNA_cys_MeTrfase_DNAb"/>
</dbReference>
<dbReference type="PANTHER" id="PTHR10815:SF5">
    <property type="entry name" value="METHYLATED-DNA--PROTEIN-CYSTEINE METHYLTRANSFERASE"/>
    <property type="match status" value="1"/>
</dbReference>
<keyword evidence="7" id="KW-0234">DNA repair</keyword>
<dbReference type="InterPro" id="IPR001497">
    <property type="entry name" value="MethylDNA_cys_MeTrfase_AS"/>
</dbReference>
<keyword evidence="4 10" id="KW-0489">Methyltransferase</keyword>
<evidence type="ECO:0000256" key="6">
    <source>
        <dbReference type="ARBA" id="ARBA00022763"/>
    </source>
</evidence>
<dbReference type="GO" id="GO:0003908">
    <property type="term" value="F:methylated-DNA-[protein]-cysteine S-methyltransferase activity"/>
    <property type="evidence" value="ECO:0007669"/>
    <property type="project" value="UniProtKB-EC"/>
</dbReference>
<dbReference type="InterPro" id="IPR014048">
    <property type="entry name" value="MethylDNA_cys_MeTrfase_DNA-bd"/>
</dbReference>
<comment type="similarity">
    <text evidence="2">Belongs to the MGMT family.</text>
</comment>
<comment type="catalytic activity">
    <reaction evidence="1">
        <text>a 4-O-methyl-thymidine in DNA + L-cysteinyl-[protein] = a thymidine in DNA + S-methyl-L-cysteinyl-[protein]</text>
        <dbReference type="Rhea" id="RHEA:53428"/>
        <dbReference type="Rhea" id="RHEA-COMP:10131"/>
        <dbReference type="Rhea" id="RHEA-COMP:10132"/>
        <dbReference type="Rhea" id="RHEA-COMP:13555"/>
        <dbReference type="Rhea" id="RHEA-COMP:13556"/>
        <dbReference type="ChEBI" id="CHEBI:29950"/>
        <dbReference type="ChEBI" id="CHEBI:82612"/>
        <dbReference type="ChEBI" id="CHEBI:137386"/>
        <dbReference type="ChEBI" id="CHEBI:137387"/>
        <dbReference type="EC" id="2.1.1.63"/>
    </reaction>
</comment>
<reference evidence="10 11" key="1">
    <citation type="journal article" date="2013" name="Genome Announc.">
        <title>Draft Genome Sequence of Holospora undulata Strain HU1, a Micronucleus-Specific Symbiont of the Ciliate Paramecium caudatum.</title>
        <authorList>
            <person name="Dohra H."/>
            <person name="Suzuki H."/>
            <person name="Suzuki T."/>
            <person name="Tanaka K."/>
            <person name="Fujishima M."/>
        </authorList>
    </citation>
    <scope>NUCLEOTIDE SEQUENCE [LARGE SCALE GENOMIC DNA]</scope>
    <source>
        <strain evidence="10 11">HU1</strain>
    </source>
</reference>
<dbReference type="GO" id="GO:0032259">
    <property type="term" value="P:methylation"/>
    <property type="evidence" value="ECO:0007669"/>
    <property type="project" value="UniProtKB-KW"/>
</dbReference>
<protein>
    <recommendedName>
        <fullName evidence="3">methylated-DNA--[protein]-cysteine S-methyltransferase</fullName>
        <ecNumber evidence="3">2.1.1.63</ecNumber>
    </recommendedName>
</protein>
<dbReference type="Gene3D" id="1.10.10.10">
    <property type="entry name" value="Winged helix-like DNA-binding domain superfamily/Winged helix DNA-binding domain"/>
    <property type="match status" value="1"/>
</dbReference>
<dbReference type="FunFam" id="1.10.10.10:FF:000214">
    <property type="entry name" value="Methylated-DNA--protein-cysteine methyltransferase"/>
    <property type="match status" value="1"/>
</dbReference>
<keyword evidence="11" id="KW-1185">Reference proteome</keyword>
<dbReference type="Pfam" id="PF01035">
    <property type="entry name" value="DNA_binding_1"/>
    <property type="match status" value="1"/>
</dbReference>
<name>A0A061JIE9_9PROT</name>
<sequence length="192" mass="21813">MNSVFDLNKIFLHSDKISDEGVYRQSLKASWLDTKLGPMIAISDETNLYLLEFADGKGLKRKIERLRRATKAVIIQKSTALIESVALELEFYFDRKIRKFMTPLHFLGSLFQNLVYEELMRIPYGQTRNYKAQASALGKSKAYRAVANANAANQFSIIVPCHRVINSNGALGGYSGGITRKQWLINHERCHV</sequence>
<dbReference type="Gene3D" id="3.30.160.70">
    <property type="entry name" value="Methylated DNA-protein cysteine methyltransferase domain"/>
    <property type="match status" value="1"/>
</dbReference>
<evidence type="ECO:0000313" key="10">
    <source>
        <dbReference type="EMBL" id="ETZ05427.1"/>
    </source>
</evidence>
<proteinExistence type="inferred from homology"/>
<dbReference type="PANTHER" id="PTHR10815">
    <property type="entry name" value="METHYLATED-DNA--PROTEIN-CYSTEINE METHYLTRANSFERASE"/>
    <property type="match status" value="1"/>
</dbReference>